<protein>
    <submittedName>
        <fullName evidence="1">Uncharacterized protein</fullName>
    </submittedName>
</protein>
<evidence type="ECO:0000313" key="2">
    <source>
        <dbReference type="Proteomes" id="UP000601435"/>
    </source>
</evidence>
<feature type="non-terminal residue" evidence="1">
    <location>
        <position position="231"/>
    </location>
</feature>
<organism evidence="1 2">
    <name type="scientific">Symbiodinium necroappetens</name>
    <dbReference type="NCBI Taxonomy" id="1628268"/>
    <lineage>
        <taxon>Eukaryota</taxon>
        <taxon>Sar</taxon>
        <taxon>Alveolata</taxon>
        <taxon>Dinophyceae</taxon>
        <taxon>Suessiales</taxon>
        <taxon>Symbiodiniaceae</taxon>
        <taxon>Symbiodinium</taxon>
    </lineage>
</organism>
<reference evidence="1" key="1">
    <citation type="submission" date="2021-02" db="EMBL/GenBank/DDBJ databases">
        <authorList>
            <person name="Dougan E. K."/>
            <person name="Rhodes N."/>
            <person name="Thang M."/>
            <person name="Chan C."/>
        </authorList>
    </citation>
    <scope>NUCLEOTIDE SEQUENCE</scope>
</reference>
<accession>A0A812L9D5</accession>
<sequence>VWPKISSYERDIAKFSEKLSETQTQLLAIRDTPTRDSDDLRTHLKAQINQVKRMMAQLGRLRDIQRVNAQEIGMVERVRAKLFKQVRVRNLLAEGNPENMAMKIATLQEDTDRLRTTIKDLEAGLQPLTKEAADIIGKLREMPFEFTTETGKLREQLIANIHHESHWKERLAVLRGEKLQNIRFIALLKKAVDSLSSEVIQRFPHLKLLGLRICGKKDLAQTYETHCPEVS</sequence>
<evidence type="ECO:0000313" key="1">
    <source>
        <dbReference type="EMBL" id="CAE7237472.1"/>
    </source>
</evidence>
<dbReference type="EMBL" id="CAJNJA010008520">
    <property type="protein sequence ID" value="CAE7237472.1"/>
    <property type="molecule type" value="Genomic_DNA"/>
</dbReference>
<proteinExistence type="predicted"/>
<dbReference type="Proteomes" id="UP000601435">
    <property type="component" value="Unassembled WGS sequence"/>
</dbReference>
<dbReference type="AlphaFoldDB" id="A0A812L9D5"/>
<keyword evidence="2" id="KW-1185">Reference proteome</keyword>
<dbReference type="OrthoDB" id="410383at2759"/>
<name>A0A812L9D5_9DINO</name>
<gene>
    <name evidence="1" type="ORF">SNEC2469_LOCUS4062</name>
</gene>
<comment type="caution">
    <text evidence="1">The sequence shown here is derived from an EMBL/GenBank/DDBJ whole genome shotgun (WGS) entry which is preliminary data.</text>
</comment>